<dbReference type="Pfam" id="PF00211">
    <property type="entry name" value="Guanylate_cyc"/>
    <property type="match status" value="1"/>
</dbReference>
<keyword evidence="5" id="KW-1185">Reference proteome</keyword>
<feature type="domain" description="Guanylate cyclase" evidence="3">
    <location>
        <begin position="191"/>
        <end position="316"/>
    </location>
</feature>
<evidence type="ECO:0000256" key="1">
    <source>
        <dbReference type="PROSITE-ProRule" id="PRU00169"/>
    </source>
</evidence>
<organism evidence="4 5">
    <name type="scientific">Legionella lytica</name>
    <dbReference type="NCBI Taxonomy" id="96232"/>
    <lineage>
        <taxon>Bacteria</taxon>
        <taxon>Pseudomonadati</taxon>
        <taxon>Pseudomonadota</taxon>
        <taxon>Gammaproteobacteria</taxon>
        <taxon>Legionellales</taxon>
        <taxon>Legionellaceae</taxon>
        <taxon>Legionella</taxon>
    </lineage>
</organism>
<feature type="modified residue" description="4-aspartylphosphate" evidence="1">
    <location>
        <position position="56"/>
    </location>
</feature>
<gene>
    <name evidence="4" type="ORF">ACD661_01425</name>
</gene>
<dbReference type="InterPro" id="IPR011990">
    <property type="entry name" value="TPR-like_helical_dom_sf"/>
</dbReference>
<dbReference type="InterPro" id="IPR001789">
    <property type="entry name" value="Sig_transdc_resp-reg_receiver"/>
</dbReference>
<dbReference type="InterPro" id="IPR001054">
    <property type="entry name" value="A/G_cyclase"/>
</dbReference>
<protein>
    <submittedName>
        <fullName evidence="4">Response regulator</fullName>
    </submittedName>
</protein>
<dbReference type="CDD" id="cd07302">
    <property type="entry name" value="CHD"/>
    <property type="match status" value="1"/>
</dbReference>
<evidence type="ECO:0000313" key="5">
    <source>
        <dbReference type="Proteomes" id="UP001615550"/>
    </source>
</evidence>
<dbReference type="RefSeq" id="WP_400185781.1">
    <property type="nucleotide sequence ID" value="NZ_JBGORX010000001.1"/>
</dbReference>
<evidence type="ECO:0000313" key="4">
    <source>
        <dbReference type="EMBL" id="MFJ1267210.1"/>
    </source>
</evidence>
<dbReference type="SMART" id="SM00044">
    <property type="entry name" value="CYCc"/>
    <property type="match status" value="1"/>
</dbReference>
<dbReference type="Gene3D" id="1.25.40.10">
    <property type="entry name" value="Tetratricopeptide repeat domain"/>
    <property type="match status" value="1"/>
</dbReference>
<dbReference type="InterPro" id="IPR050697">
    <property type="entry name" value="Adenylyl/Guanylyl_Cyclase_3/4"/>
</dbReference>
<accession>A0ABW8D778</accession>
<dbReference type="Pfam" id="PF00072">
    <property type="entry name" value="Response_reg"/>
    <property type="match status" value="1"/>
</dbReference>
<dbReference type="SUPFAM" id="SSF48452">
    <property type="entry name" value="TPR-like"/>
    <property type="match status" value="1"/>
</dbReference>
<dbReference type="PROSITE" id="PS50125">
    <property type="entry name" value="GUANYLATE_CYCLASE_2"/>
    <property type="match status" value="1"/>
</dbReference>
<dbReference type="Gene3D" id="3.40.50.2300">
    <property type="match status" value="1"/>
</dbReference>
<dbReference type="PROSITE" id="PS50110">
    <property type="entry name" value="RESPONSE_REGULATORY"/>
    <property type="match status" value="1"/>
</dbReference>
<dbReference type="SUPFAM" id="SSF55073">
    <property type="entry name" value="Nucleotide cyclase"/>
    <property type="match status" value="1"/>
</dbReference>
<dbReference type="Gene3D" id="3.30.70.1230">
    <property type="entry name" value="Nucleotide cyclase"/>
    <property type="match status" value="1"/>
</dbReference>
<dbReference type="InterPro" id="IPR029787">
    <property type="entry name" value="Nucleotide_cyclase"/>
</dbReference>
<sequence length="427" mass="47836">MDKENVLVLIVDDSATMRLLTSSALTKAGFTIVQAENGEQALSILNTTKPDAILLDVEMPGLNGFEVCAQIRKLAEHQYTPIMMVTGLEDYDSINKAFEAGATDFTTKPLNSDLIGYRVRYMVRTSFYFQELQIAEKKVHALNDELISKLMEIQQNATAVARFVPQNFLKMLNRKNIADIRVGDCVEKVMTVLFMDIKSFTTLSEQLTSVEIFNLVNTLMSYMDPVIVKHSGFIDKYIGDAIMALFDDADDAVHAALDMLNALNIFNTERATHNLPPVNVGIGINTGPLIVGTVGFEARMDCSVISDAVNIASRVESLTRDFNIDLLISGQTYQQLKFRQNYHLRSLGLTWVKGKSLPIAIYEIFNNNSAAEIKLKEDSVSIFASALKCYEEKQYRNAANFFEQILTVNPNDTSAHYFLQQCQLKQL</sequence>
<reference evidence="4 5" key="1">
    <citation type="submission" date="2024-08" db="EMBL/GenBank/DDBJ databases">
        <title>Draft Genome Sequence of Legionella lytica strain DSB2004, Isolated From a Fire Sprinkler System.</title>
        <authorList>
            <person name="Everhart A.D."/>
            <person name="Kidane D.T."/>
            <person name="Farone A.L."/>
            <person name="Farone M.B."/>
        </authorList>
    </citation>
    <scope>NUCLEOTIDE SEQUENCE [LARGE SCALE GENOMIC DNA]</scope>
    <source>
        <strain evidence="4 5">DSB2004</strain>
    </source>
</reference>
<evidence type="ECO:0000259" key="3">
    <source>
        <dbReference type="PROSITE" id="PS50125"/>
    </source>
</evidence>
<keyword evidence="1" id="KW-0597">Phosphoprotein</keyword>
<name>A0ABW8D778_9GAMM</name>
<dbReference type="PANTHER" id="PTHR43081">
    <property type="entry name" value="ADENYLATE CYCLASE, TERMINAL-DIFFERENTIATION SPECIFIC-RELATED"/>
    <property type="match status" value="1"/>
</dbReference>
<feature type="domain" description="Response regulatory" evidence="2">
    <location>
        <begin position="7"/>
        <end position="123"/>
    </location>
</feature>
<dbReference type="PANTHER" id="PTHR43081:SF1">
    <property type="entry name" value="ADENYLATE CYCLASE, TERMINAL-DIFFERENTIATION SPECIFIC"/>
    <property type="match status" value="1"/>
</dbReference>
<comment type="caution">
    <text evidence="4">The sequence shown here is derived from an EMBL/GenBank/DDBJ whole genome shotgun (WGS) entry which is preliminary data.</text>
</comment>
<dbReference type="InterPro" id="IPR011006">
    <property type="entry name" value="CheY-like_superfamily"/>
</dbReference>
<dbReference type="EMBL" id="JBGORX010000001">
    <property type="protein sequence ID" value="MFJ1267210.1"/>
    <property type="molecule type" value="Genomic_DNA"/>
</dbReference>
<evidence type="ECO:0000259" key="2">
    <source>
        <dbReference type="PROSITE" id="PS50110"/>
    </source>
</evidence>
<dbReference type="SMART" id="SM00448">
    <property type="entry name" value="REC"/>
    <property type="match status" value="1"/>
</dbReference>
<dbReference type="SUPFAM" id="SSF52172">
    <property type="entry name" value="CheY-like"/>
    <property type="match status" value="1"/>
</dbReference>
<proteinExistence type="predicted"/>
<dbReference type="Proteomes" id="UP001615550">
    <property type="component" value="Unassembled WGS sequence"/>
</dbReference>